<gene>
    <name evidence="2" type="ORF">D915_000728</name>
</gene>
<evidence type="ECO:0000313" key="2">
    <source>
        <dbReference type="EMBL" id="THD28457.1"/>
    </source>
</evidence>
<keyword evidence="3" id="KW-1185">Reference proteome</keyword>
<proteinExistence type="predicted"/>
<organism evidence="2 3">
    <name type="scientific">Fasciola hepatica</name>
    <name type="common">Liver fluke</name>
    <dbReference type="NCBI Taxonomy" id="6192"/>
    <lineage>
        <taxon>Eukaryota</taxon>
        <taxon>Metazoa</taxon>
        <taxon>Spiralia</taxon>
        <taxon>Lophotrochozoa</taxon>
        <taxon>Platyhelminthes</taxon>
        <taxon>Trematoda</taxon>
        <taxon>Digenea</taxon>
        <taxon>Plagiorchiida</taxon>
        <taxon>Echinostomata</taxon>
        <taxon>Echinostomatoidea</taxon>
        <taxon>Fasciolidae</taxon>
        <taxon>Fasciola</taxon>
    </lineage>
</organism>
<keyword evidence="1" id="KW-0472">Membrane</keyword>
<keyword evidence="1" id="KW-0812">Transmembrane</keyword>
<name>A0A4E0RZY0_FASHE</name>
<reference evidence="2" key="1">
    <citation type="submission" date="2019-03" db="EMBL/GenBank/DDBJ databases">
        <title>Improved annotation for the trematode Fasciola hepatica.</title>
        <authorList>
            <person name="Choi Y.-J."/>
            <person name="Martin J."/>
            <person name="Mitreva M."/>
        </authorList>
    </citation>
    <scope>NUCLEOTIDE SEQUENCE [LARGE SCALE GENOMIC DNA]</scope>
</reference>
<feature type="transmembrane region" description="Helical" evidence="1">
    <location>
        <begin position="245"/>
        <end position="262"/>
    </location>
</feature>
<accession>A0A4E0RZY0</accession>
<dbReference type="EMBL" id="JXXN02000148">
    <property type="protein sequence ID" value="THD28457.1"/>
    <property type="molecule type" value="Genomic_DNA"/>
</dbReference>
<evidence type="ECO:0000313" key="3">
    <source>
        <dbReference type="Proteomes" id="UP000230066"/>
    </source>
</evidence>
<dbReference type="AlphaFoldDB" id="A0A4E0RZY0"/>
<dbReference type="Proteomes" id="UP000230066">
    <property type="component" value="Unassembled WGS sequence"/>
</dbReference>
<evidence type="ECO:0000256" key="1">
    <source>
        <dbReference type="SAM" id="Phobius"/>
    </source>
</evidence>
<sequence>MTHWKLLSFTHRKLWLLAMWLIAALNMWFAVAKLPPTPAPCLPQALQLAAQCQNVELSALIRLLPQDPSAFLFGIFLGHLLQICEAVDHLLQCDSINLTDRCQRPASWTTPPWDTSVRPIIDLCQDPHLYEKYTVVLNCVKANDDRFRLCYHSPPRPNDCNNVEHIRDCVERQWRMFCLLNPSVQLVPYLINAGLWKQWSLCGKNDSISTKSPGLATQNQVAQLGRSNRHTRRDSKAPLSKSIPLLHFVYLMIISSVIRFLLFS</sequence>
<comment type="caution">
    <text evidence="2">The sequence shown here is derived from an EMBL/GenBank/DDBJ whole genome shotgun (WGS) entry which is preliminary data.</text>
</comment>
<protein>
    <submittedName>
        <fullName evidence="2">Uncharacterized protein</fullName>
    </submittedName>
</protein>
<keyword evidence="1" id="KW-1133">Transmembrane helix</keyword>